<keyword evidence="5" id="KW-1185">Reference proteome</keyword>
<organism evidence="3 5">
    <name type="scientific">Phytophthora rubi</name>
    <dbReference type="NCBI Taxonomy" id="129364"/>
    <lineage>
        <taxon>Eukaryota</taxon>
        <taxon>Sar</taxon>
        <taxon>Stramenopiles</taxon>
        <taxon>Oomycota</taxon>
        <taxon>Peronosporomycetes</taxon>
        <taxon>Peronosporales</taxon>
        <taxon>Peronosporaceae</taxon>
        <taxon>Phytophthora</taxon>
    </lineage>
</organism>
<keyword evidence="1" id="KW-0812">Transmembrane</keyword>
<proteinExistence type="predicted"/>
<keyword evidence="1" id="KW-0472">Membrane</keyword>
<evidence type="ECO:0000313" key="5">
    <source>
        <dbReference type="Proteomes" id="UP000434957"/>
    </source>
</evidence>
<gene>
    <name evidence="2" type="ORF">PR001_g23815</name>
    <name evidence="3" type="ORF">PR003_g20381</name>
</gene>
<evidence type="ECO:0000313" key="4">
    <source>
        <dbReference type="Proteomes" id="UP000429607"/>
    </source>
</evidence>
<sequence>MLVAEYVVFPIPFFILAMLPPFYVVFLVTFRLILGVSAIRYLLSRRDQVVRFAVIIASQTTPAVIYPVYEMAFRRTEGTHYQFLVILLLPVIKLAVKNIVLRCSAEMEDMVPQTVIFTADYFNAIYIATCMQSASSFTTISAMILVDLLQTSIMLYGLHRRTNDCVVTFRQAVDSAITSDNLLVIFCWLCQNPQKLAKQDCVGIRRRSCLPHRISRDGERVLESLERAPNMAKGLRSQSTNTVLVGPKLTISPLRKVSSAPSRPTFSLWKSTRAIFPSSAIVQTRKDNILRDTLELLFTTECLVTTVYLETIVPFFYCSYMLVMVHLQSAQYHTEMAQVTRENVATTVFPVFMFGLLQIASFWVLAVVIKRNCGIRALYQLAFMLETQMILVQSKLIFWLIVMLCFRVKHFGVDFSFQFI</sequence>
<feature type="transmembrane region" description="Helical" evidence="1">
    <location>
        <begin position="347"/>
        <end position="369"/>
    </location>
</feature>
<reference evidence="3 5" key="1">
    <citation type="submission" date="2018-08" db="EMBL/GenBank/DDBJ databases">
        <title>Genomic investigation of the strawberry pathogen Phytophthora fragariae indicates pathogenicity is determined by transcriptional variation in three key races.</title>
        <authorList>
            <person name="Adams T.M."/>
            <person name="Armitage A.D."/>
            <person name="Sobczyk M.K."/>
            <person name="Bates H.J."/>
            <person name="Dunwell J.M."/>
            <person name="Nellist C.F."/>
            <person name="Harrison R.J."/>
        </authorList>
    </citation>
    <scope>NUCLEOTIDE SEQUENCE [LARGE SCALE GENOMIC DNA]</scope>
    <source>
        <strain evidence="2 4">SCRP249</strain>
        <strain evidence="3 5">SCRP333</strain>
    </source>
</reference>
<dbReference type="EMBL" id="QXFT01001806">
    <property type="protein sequence ID" value="KAE9309943.1"/>
    <property type="molecule type" value="Genomic_DNA"/>
</dbReference>
<evidence type="ECO:0000256" key="1">
    <source>
        <dbReference type="SAM" id="Phobius"/>
    </source>
</evidence>
<dbReference type="AlphaFoldDB" id="A0A6A4DR87"/>
<dbReference type="Proteomes" id="UP000434957">
    <property type="component" value="Unassembled WGS sequence"/>
</dbReference>
<comment type="caution">
    <text evidence="3">The sequence shown here is derived from an EMBL/GenBank/DDBJ whole genome shotgun (WGS) entry which is preliminary data.</text>
</comment>
<accession>A0A6A4DR87</accession>
<feature type="transmembrane region" description="Helical" evidence="1">
    <location>
        <begin position="390"/>
        <end position="409"/>
    </location>
</feature>
<feature type="transmembrane region" description="Helical" evidence="1">
    <location>
        <begin position="6"/>
        <end position="28"/>
    </location>
</feature>
<feature type="transmembrane region" description="Helical" evidence="1">
    <location>
        <begin position="81"/>
        <end position="100"/>
    </location>
</feature>
<evidence type="ECO:0000313" key="2">
    <source>
        <dbReference type="EMBL" id="KAE8982144.1"/>
    </source>
</evidence>
<dbReference type="Proteomes" id="UP000429607">
    <property type="component" value="Unassembled WGS sequence"/>
</dbReference>
<feature type="transmembrane region" description="Helical" evidence="1">
    <location>
        <begin position="49"/>
        <end position="69"/>
    </location>
</feature>
<dbReference type="EMBL" id="QXFV01002892">
    <property type="protein sequence ID" value="KAE8982144.1"/>
    <property type="molecule type" value="Genomic_DNA"/>
</dbReference>
<name>A0A6A4DR87_9STRA</name>
<keyword evidence="1" id="KW-1133">Transmembrane helix</keyword>
<evidence type="ECO:0000313" key="3">
    <source>
        <dbReference type="EMBL" id="KAE9309943.1"/>
    </source>
</evidence>
<feature type="transmembrane region" description="Helical" evidence="1">
    <location>
        <begin position="307"/>
        <end position="327"/>
    </location>
</feature>
<protein>
    <submittedName>
        <fullName evidence="3">Uncharacterized protein</fullName>
    </submittedName>
</protein>